<reference evidence="2 3" key="1">
    <citation type="submission" date="2020-08" db="EMBL/GenBank/DDBJ databases">
        <title>Genomic Encyclopedia of Type Strains, Phase IV (KMG-IV): sequencing the most valuable type-strain genomes for metagenomic binning, comparative biology and taxonomic classification.</title>
        <authorList>
            <person name="Goeker M."/>
        </authorList>
    </citation>
    <scope>NUCLEOTIDE SEQUENCE [LARGE SCALE GENOMIC DNA]</scope>
    <source>
        <strain evidence="2 3">DSM 19371</strain>
    </source>
</reference>
<keyword evidence="1" id="KW-1133">Transmembrane helix</keyword>
<keyword evidence="1" id="KW-0472">Membrane</keyword>
<dbReference type="Proteomes" id="UP000590524">
    <property type="component" value="Unassembled WGS sequence"/>
</dbReference>
<evidence type="ECO:0000313" key="3">
    <source>
        <dbReference type="Proteomes" id="UP000590524"/>
    </source>
</evidence>
<keyword evidence="1" id="KW-0812">Transmembrane</keyword>
<evidence type="ECO:0000313" key="2">
    <source>
        <dbReference type="EMBL" id="MBB4148017.1"/>
    </source>
</evidence>
<evidence type="ECO:0000256" key="1">
    <source>
        <dbReference type="SAM" id="Phobius"/>
    </source>
</evidence>
<gene>
    <name evidence="2" type="ORF">GGQ90_001795</name>
</gene>
<name>A0A7W6PWA0_9SPHN</name>
<dbReference type="RefSeq" id="WP_188081795.1">
    <property type="nucleotide sequence ID" value="NZ_JACIEU010000006.1"/>
</dbReference>
<comment type="caution">
    <text evidence="2">The sequence shown here is derived from an EMBL/GenBank/DDBJ whole genome shotgun (WGS) entry which is preliminary data.</text>
</comment>
<dbReference type="AlphaFoldDB" id="A0A7W6PWA0"/>
<keyword evidence="3" id="KW-1185">Reference proteome</keyword>
<accession>A0A7W6PWA0</accession>
<organism evidence="2 3">
    <name type="scientific">Sphingobium scionense</name>
    <dbReference type="NCBI Taxonomy" id="1404341"/>
    <lineage>
        <taxon>Bacteria</taxon>
        <taxon>Pseudomonadati</taxon>
        <taxon>Pseudomonadota</taxon>
        <taxon>Alphaproteobacteria</taxon>
        <taxon>Sphingomonadales</taxon>
        <taxon>Sphingomonadaceae</taxon>
        <taxon>Sphingobium</taxon>
    </lineage>
</organism>
<sequence length="180" mass="19240">MLDLEATGMIPLPASIRPYLLGAAGIAILAAAIWVWRIDSLRASHKADAANVRREYALFREQVTAKATEALTAQKAVNAAQEQKWKERAHAADQMHETELASANAAAERYIRDNRLLRQAVVRGAGGEAGGAAQGDSAQGGDRSGAAADLVAVTADDVRICTENTRRLIDVRDWALGLNP</sequence>
<protein>
    <submittedName>
        <fullName evidence="2">Uncharacterized protein</fullName>
    </submittedName>
</protein>
<feature type="transmembrane region" description="Helical" evidence="1">
    <location>
        <begin position="16"/>
        <end position="36"/>
    </location>
</feature>
<dbReference type="EMBL" id="JACIEU010000006">
    <property type="protein sequence ID" value="MBB4148017.1"/>
    <property type="molecule type" value="Genomic_DNA"/>
</dbReference>
<proteinExistence type="predicted"/>